<protein>
    <submittedName>
        <fullName evidence="1">DUF3800 domain-containing protein</fullName>
    </submittedName>
</protein>
<keyword evidence="2" id="KW-1185">Reference proteome</keyword>
<accession>A0ABS5RQ80</accession>
<sequence length="274" mass="31364">MPNTLNLYLDDSGTRHPTQEVGKKAAHNYDWFALGGIIVRECDEEAARGLHSDFLGRWPQITNPLHSSEIRSQNEGFFWLRDLEAEERNRFYEEPYQLMRAAPVTGIACVIDRPGYNARYLALYEQQPWLLCKTAFSVVVERSAKRARDLGAKLRVRPERCNKPEDANLKAYYDALKTEGMPFGKDASGPYAPLSGADFRDLLYEFDLKRKTSPLSQLADLFLWPICMGGYHKSNRPYRRLMEDGKLIECHLGSADWPTLATKYSCFEGVEVKP</sequence>
<evidence type="ECO:0000313" key="2">
    <source>
        <dbReference type="Proteomes" id="UP001297272"/>
    </source>
</evidence>
<dbReference type="RefSeq" id="WP_213982871.1">
    <property type="nucleotide sequence ID" value="NZ_JAFMNX010000001.1"/>
</dbReference>
<name>A0ABS5RQ80_9HYPH</name>
<dbReference type="InterPro" id="IPR024524">
    <property type="entry name" value="DUF3800"/>
</dbReference>
<comment type="caution">
    <text evidence="1">The sequence shown here is derived from an EMBL/GenBank/DDBJ whole genome shotgun (WGS) entry which is preliminary data.</text>
</comment>
<proteinExistence type="predicted"/>
<evidence type="ECO:0000313" key="1">
    <source>
        <dbReference type="EMBL" id="MBS9719196.1"/>
    </source>
</evidence>
<dbReference type="Proteomes" id="UP001297272">
    <property type="component" value="Unassembled WGS sequence"/>
</dbReference>
<gene>
    <name evidence="1" type="ORF">JYU29_00675</name>
</gene>
<dbReference type="EMBL" id="JAFMNX010000001">
    <property type="protein sequence ID" value="MBS9719196.1"/>
    <property type="molecule type" value="Genomic_DNA"/>
</dbReference>
<reference evidence="1 2" key="1">
    <citation type="submission" date="2021-03" db="EMBL/GenBank/DDBJ databases">
        <title>Tianweitania aestuarii sp. nov., isolated from a tidal flat.</title>
        <authorList>
            <person name="Park S."/>
            <person name="Yoon J.-H."/>
        </authorList>
    </citation>
    <scope>NUCLEOTIDE SEQUENCE [LARGE SCALE GENOMIC DNA]</scope>
    <source>
        <strain evidence="1 2">BSSL-BM11</strain>
    </source>
</reference>
<dbReference type="Pfam" id="PF12686">
    <property type="entry name" value="DUF3800"/>
    <property type="match status" value="1"/>
</dbReference>
<organism evidence="1 2">
    <name type="scientific">Tianweitania aestuarii</name>
    <dbReference type="NCBI Taxonomy" id="2814886"/>
    <lineage>
        <taxon>Bacteria</taxon>
        <taxon>Pseudomonadati</taxon>
        <taxon>Pseudomonadota</taxon>
        <taxon>Alphaproteobacteria</taxon>
        <taxon>Hyphomicrobiales</taxon>
        <taxon>Phyllobacteriaceae</taxon>
        <taxon>Tianweitania</taxon>
    </lineage>
</organism>